<name>A0A562T156_9HYPH</name>
<dbReference type="GO" id="GO:0003904">
    <property type="term" value="F:deoxyribodipyrimidine photo-lyase activity"/>
    <property type="evidence" value="ECO:0007669"/>
    <property type="project" value="TreeGrafter"/>
</dbReference>
<gene>
    <name evidence="7" type="ORF">JM93_02597</name>
</gene>
<evidence type="ECO:0000256" key="1">
    <source>
        <dbReference type="ARBA" id="ARBA00001932"/>
    </source>
</evidence>
<evidence type="ECO:0000256" key="4">
    <source>
        <dbReference type="PIRSR" id="PIRSR602081-1"/>
    </source>
</evidence>
<feature type="compositionally biased region" description="Polar residues" evidence="5">
    <location>
        <begin position="503"/>
        <end position="519"/>
    </location>
</feature>
<keyword evidence="3 4" id="KW-0274">FAD</keyword>
<dbReference type="SUPFAM" id="SSF52425">
    <property type="entry name" value="Cryptochrome/photolyase, N-terminal domain"/>
    <property type="match status" value="1"/>
</dbReference>
<dbReference type="Proteomes" id="UP000320593">
    <property type="component" value="Unassembled WGS sequence"/>
</dbReference>
<dbReference type="PANTHER" id="PTHR11455">
    <property type="entry name" value="CRYPTOCHROME"/>
    <property type="match status" value="1"/>
</dbReference>
<evidence type="ECO:0000259" key="6">
    <source>
        <dbReference type="PROSITE" id="PS51645"/>
    </source>
</evidence>
<dbReference type="Gene3D" id="1.25.40.80">
    <property type="match status" value="1"/>
</dbReference>
<dbReference type="PROSITE" id="PS51645">
    <property type="entry name" value="PHR_CRY_ALPHA_BETA"/>
    <property type="match status" value="1"/>
</dbReference>
<dbReference type="SUPFAM" id="SSF48173">
    <property type="entry name" value="Cryptochrome/photolyase FAD-binding domain"/>
    <property type="match status" value="1"/>
</dbReference>
<feature type="binding site" evidence="4">
    <location>
        <position position="273"/>
    </location>
    <ligand>
        <name>FAD</name>
        <dbReference type="ChEBI" id="CHEBI:57692"/>
    </ligand>
</feature>
<organism evidence="7 8">
    <name type="scientific">Roseibium hamelinense</name>
    <dbReference type="NCBI Taxonomy" id="150831"/>
    <lineage>
        <taxon>Bacteria</taxon>
        <taxon>Pseudomonadati</taxon>
        <taxon>Pseudomonadota</taxon>
        <taxon>Alphaproteobacteria</taxon>
        <taxon>Hyphomicrobiales</taxon>
        <taxon>Stappiaceae</taxon>
        <taxon>Roseibium</taxon>
    </lineage>
</organism>
<dbReference type="Gene3D" id="1.10.579.10">
    <property type="entry name" value="DNA Cyclobutane Dipyrimidine Photolyase, subunit A, domain 3"/>
    <property type="match status" value="1"/>
</dbReference>
<dbReference type="Pfam" id="PF00875">
    <property type="entry name" value="DNA_photolyase"/>
    <property type="match status" value="1"/>
</dbReference>
<evidence type="ECO:0000256" key="3">
    <source>
        <dbReference type="ARBA" id="ARBA00022827"/>
    </source>
</evidence>
<dbReference type="Pfam" id="PF03441">
    <property type="entry name" value="FAD_binding_7"/>
    <property type="match status" value="1"/>
</dbReference>
<dbReference type="InterPro" id="IPR006050">
    <property type="entry name" value="DNA_photolyase_N"/>
</dbReference>
<dbReference type="OrthoDB" id="9772484at2"/>
<comment type="cofactor">
    <cofactor evidence="4">
        <name>FAD</name>
        <dbReference type="ChEBI" id="CHEBI:57692"/>
    </cofactor>
    <text evidence="4">Binds 1 FAD per subunit.</text>
</comment>
<keyword evidence="2 4" id="KW-0285">Flavoprotein</keyword>
<dbReference type="RefSeq" id="WP_145343858.1">
    <property type="nucleotide sequence ID" value="NZ_SMLY01000082.1"/>
</dbReference>
<comment type="cofactor">
    <cofactor evidence="1">
        <name>(6R)-5,10-methylene-5,6,7,8-tetrahydrofolate</name>
        <dbReference type="ChEBI" id="CHEBI:15636"/>
    </cofactor>
</comment>
<feature type="domain" description="Photolyase/cryptochrome alpha/beta" evidence="6">
    <location>
        <begin position="6"/>
        <end position="135"/>
    </location>
</feature>
<dbReference type="InterPro" id="IPR014729">
    <property type="entry name" value="Rossmann-like_a/b/a_fold"/>
</dbReference>
<dbReference type="EMBL" id="VLLF01000005">
    <property type="protein sequence ID" value="TWI87355.1"/>
    <property type="molecule type" value="Genomic_DNA"/>
</dbReference>
<evidence type="ECO:0000256" key="2">
    <source>
        <dbReference type="ARBA" id="ARBA00022630"/>
    </source>
</evidence>
<dbReference type="InterPro" id="IPR005101">
    <property type="entry name" value="Cryptochr/Photolyase_FAD-bd"/>
</dbReference>
<evidence type="ECO:0000256" key="5">
    <source>
        <dbReference type="SAM" id="MobiDB-lite"/>
    </source>
</evidence>
<evidence type="ECO:0000313" key="7">
    <source>
        <dbReference type="EMBL" id="TWI87355.1"/>
    </source>
</evidence>
<proteinExistence type="predicted"/>
<dbReference type="InterPro" id="IPR036134">
    <property type="entry name" value="Crypto/Photolyase_FAD-like_sf"/>
</dbReference>
<dbReference type="InterPro" id="IPR002081">
    <property type="entry name" value="Cryptochrome/DNA_photolyase_1"/>
</dbReference>
<dbReference type="AlphaFoldDB" id="A0A562T156"/>
<keyword evidence="7" id="KW-0456">Lyase</keyword>
<protein>
    <submittedName>
        <fullName evidence="7">Deoxyribodipyrimidine photo-lyase family protein (Cryptochrome)</fullName>
    </submittedName>
</protein>
<comment type="caution">
    <text evidence="7">The sequence shown here is derived from an EMBL/GenBank/DDBJ whole genome shotgun (WGS) entry which is preliminary data.</text>
</comment>
<dbReference type="GO" id="GO:0071949">
    <property type="term" value="F:FAD binding"/>
    <property type="evidence" value="ECO:0007669"/>
    <property type="project" value="TreeGrafter"/>
</dbReference>
<evidence type="ECO:0000313" key="8">
    <source>
        <dbReference type="Proteomes" id="UP000320593"/>
    </source>
</evidence>
<dbReference type="Gene3D" id="3.40.50.620">
    <property type="entry name" value="HUPs"/>
    <property type="match status" value="1"/>
</dbReference>
<dbReference type="GO" id="GO:0009416">
    <property type="term" value="P:response to light stimulus"/>
    <property type="evidence" value="ECO:0007669"/>
    <property type="project" value="TreeGrafter"/>
</dbReference>
<accession>A0A562T156</accession>
<sequence>MPETSKIQVVWYKRDLRVVDHAPLALAARRGPVIPLYVFEPDLWAEPDASGRHFNFLKECLTSLLEDLGSLGQPLIIRTGEIRQVLKEFHDEFGIEALWSHEETGNNWTYQRDLRVNAWCRERGVAWHEIPQFGVVRRLTSRDGWAKRWDSFMAQPAHQAPQLEPVAGIDLGCAPNATSIAVSHDHCPHRQRGGRAEAEVTLHSFFYERGKPYQAGMATPVFAFDACSRISPYLSFGSLSMREVAQATWARQRELKQTSNAGKTKWRAAMRSFSGRLHWHCHFMQKLEDEPRLEYENLHHAYDDLRPSEPDQTRLNAWKQGETGLPFVDACMRALSATGWMNFRMRAMLVAVSSYHLWLDWRQPGLHLARLFTDYEPGIHWSQIQMQSGTTGINTVRIYNPVKQGKDQDPEGEFVRKWVPELSDIEMRYLHEPWKADNAGRILGKSYPFPIVDHLTAAKEAREKVWGVRKGRTFREGANSIQKKHGSRKSGIPMRGQERGSSRAKSSDTAQTDLFGSNS</sequence>
<dbReference type="PANTHER" id="PTHR11455:SF9">
    <property type="entry name" value="CRYPTOCHROME CIRCADIAN CLOCK 5 ISOFORM X1"/>
    <property type="match status" value="1"/>
</dbReference>
<dbReference type="GO" id="GO:0003677">
    <property type="term" value="F:DNA binding"/>
    <property type="evidence" value="ECO:0007669"/>
    <property type="project" value="TreeGrafter"/>
</dbReference>
<feature type="binding site" evidence="4">
    <location>
        <position position="213"/>
    </location>
    <ligand>
        <name>FAD</name>
        <dbReference type="ChEBI" id="CHEBI:57692"/>
    </ligand>
</feature>
<keyword evidence="8" id="KW-1185">Reference proteome</keyword>
<dbReference type="InterPro" id="IPR036155">
    <property type="entry name" value="Crypto/Photolyase_N_sf"/>
</dbReference>
<feature type="region of interest" description="Disordered" evidence="5">
    <location>
        <begin position="476"/>
        <end position="519"/>
    </location>
</feature>
<reference evidence="7 8" key="1">
    <citation type="submission" date="2019-07" db="EMBL/GenBank/DDBJ databases">
        <title>Genomic Encyclopedia of Archaeal and Bacterial Type Strains, Phase II (KMG-II): from individual species to whole genera.</title>
        <authorList>
            <person name="Goeker M."/>
        </authorList>
    </citation>
    <scope>NUCLEOTIDE SEQUENCE [LARGE SCALE GENOMIC DNA]</scope>
    <source>
        <strain evidence="7 8">ATCC BAA-252</strain>
    </source>
</reference>